<evidence type="ECO:0000313" key="1">
    <source>
        <dbReference type="EMBL" id="RDX43766.1"/>
    </source>
</evidence>
<reference evidence="1 2" key="1">
    <citation type="journal article" date="2018" name="Biotechnol. Biofuels">
        <title>Integrative visual omics of the white-rot fungus Polyporus brumalis exposes the biotechnological potential of its oxidative enzymes for delignifying raw plant biomass.</title>
        <authorList>
            <person name="Miyauchi S."/>
            <person name="Rancon A."/>
            <person name="Drula E."/>
            <person name="Hage H."/>
            <person name="Chaduli D."/>
            <person name="Favel A."/>
            <person name="Grisel S."/>
            <person name="Henrissat B."/>
            <person name="Herpoel-Gimbert I."/>
            <person name="Ruiz-Duenas F.J."/>
            <person name="Chevret D."/>
            <person name="Hainaut M."/>
            <person name="Lin J."/>
            <person name="Wang M."/>
            <person name="Pangilinan J."/>
            <person name="Lipzen A."/>
            <person name="Lesage-Meessen L."/>
            <person name="Navarro D."/>
            <person name="Riley R."/>
            <person name="Grigoriev I.V."/>
            <person name="Zhou S."/>
            <person name="Raouche S."/>
            <person name="Rosso M.N."/>
        </authorList>
    </citation>
    <scope>NUCLEOTIDE SEQUENCE [LARGE SCALE GENOMIC DNA]</scope>
    <source>
        <strain evidence="1 2">BRFM 1820</strain>
    </source>
</reference>
<organism evidence="1 2">
    <name type="scientific">Lentinus brumalis</name>
    <dbReference type="NCBI Taxonomy" id="2498619"/>
    <lineage>
        <taxon>Eukaryota</taxon>
        <taxon>Fungi</taxon>
        <taxon>Dikarya</taxon>
        <taxon>Basidiomycota</taxon>
        <taxon>Agaricomycotina</taxon>
        <taxon>Agaricomycetes</taxon>
        <taxon>Polyporales</taxon>
        <taxon>Polyporaceae</taxon>
        <taxon>Lentinus</taxon>
    </lineage>
</organism>
<protein>
    <submittedName>
        <fullName evidence="1">Uncharacterized protein</fullName>
    </submittedName>
</protein>
<dbReference type="EMBL" id="KZ857460">
    <property type="protein sequence ID" value="RDX43766.1"/>
    <property type="molecule type" value="Genomic_DNA"/>
</dbReference>
<dbReference type="Proteomes" id="UP000256964">
    <property type="component" value="Unassembled WGS sequence"/>
</dbReference>
<accession>A0A371CU31</accession>
<gene>
    <name evidence="1" type="ORF">OH76DRAFT_1184443</name>
</gene>
<proteinExistence type="predicted"/>
<dbReference type="AlphaFoldDB" id="A0A371CU31"/>
<name>A0A371CU31_9APHY</name>
<keyword evidence="2" id="KW-1185">Reference proteome</keyword>
<evidence type="ECO:0000313" key="2">
    <source>
        <dbReference type="Proteomes" id="UP000256964"/>
    </source>
</evidence>
<sequence>MQIRLTVESLNATTATSLPYFPPLAGRDTLWLRPHHIVTARLKLYLNLANLALDRPQRLRTRCTCHRSPPRPYSTTRCPRHVRVSDAARARALRRSFPPEIDFDPPCGSGMGTVYRHDVGEGREGQCRRRPMMRCGGGQCANVEDCNAGTAVVGRNASTPSENHRSTWRGCILTVAGTRTQKLDTRGGGIQHFPHMFTQRPPVSLCVFLRLLLSM</sequence>